<dbReference type="PANTHER" id="PTHR31859">
    <property type="entry name" value="TETRATRICOPEPTIDE REPEAT PROTEIN 39 FAMILY MEMBER"/>
    <property type="match status" value="1"/>
</dbReference>
<dbReference type="InterPro" id="IPR019412">
    <property type="entry name" value="IML2/TPR_39"/>
</dbReference>
<protein>
    <submittedName>
        <fullName evidence="2">Tetratricopeptide repeat protein 39B</fullName>
    </submittedName>
</protein>
<dbReference type="AlphaFoldDB" id="A0A1I8I5R1"/>
<proteinExistence type="predicted"/>
<sequence>MATKTKKDPDAYEESVDNKLIETGDSCQDAASDLEVELGAPGGESLQQEQLLDSIGEAQRALDRFLGNQFESARAMMEPLAETSMYHSLGCSTIYYMQASMTLEQPDIQRAVLATKRALRVCQRYRRPRNGLAMAAPLLLRLADFTDEQCHAELCYAELLLEKAVLTFAQDESLMAFVRGGLKIRDCHRAYRLCWRLLRKRAWSCAELRMHFESGARCA</sequence>
<accession>A0A1I8I5R1</accession>
<evidence type="ECO:0000313" key="2">
    <source>
        <dbReference type="WBParaSite" id="maker-uti_cns_0009951-snap-gene-0.4-mRNA-1"/>
    </source>
</evidence>
<dbReference type="Pfam" id="PF10300">
    <property type="entry name" value="Iml2-TPR_39"/>
    <property type="match status" value="1"/>
</dbReference>
<keyword evidence="1" id="KW-1185">Reference proteome</keyword>
<reference evidence="2" key="1">
    <citation type="submission" date="2016-11" db="UniProtKB">
        <authorList>
            <consortium name="WormBaseParasite"/>
        </authorList>
    </citation>
    <scope>IDENTIFICATION</scope>
</reference>
<dbReference type="Proteomes" id="UP000095280">
    <property type="component" value="Unplaced"/>
</dbReference>
<dbReference type="WBParaSite" id="maker-uti_cns_0009951-snap-gene-0.4-mRNA-1">
    <property type="protein sequence ID" value="maker-uti_cns_0009951-snap-gene-0.4-mRNA-1"/>
    <property type="gene ID" value="maker-uti_cns_0009951-snap-gene-0.4"/>
</dbReference>
<organism evidence="1 2">
    <name type="scientific">Macrostomum lignano</name>
    <dbReference type="NCBI Taxonomy" id="282301"/>
    <lineage>
        <taxon>Eukaryota</taxon>
        <taxon>Metazoa</taxon>
        <taxon>Spiralia</taxon>
        <taxon>Lophotrochozoa</taxon>
        <taxon>Platyhelminthes</taxon>
        <taxon>Rhabditophora</taxon>
        <taxon>Macrostomorpha</taxon>
        <taxon>Macrostomida</taxon>
        <taxon>Macrostomidae</taxon>
        <taxon>Macrostomum</taxon>
    </lineage>
</organism>
<evidence type="ECO:0000313" key="1">
    <source>
        <dbReference type="Proteomes" id="UP000095280"/>
    </source>
</evidence>
<name>A0A1I8I5R1_9PLAT</name>
<dbReference type="PANTHER" id="PTHR31859:SF9">
    <property type="entry name" value="TETRATRICOPEPTIDE REPEAT PROTEIN 39B"/>
    <property type="match status" value="1"/>
</dbReference>